<reference evidence="1 2" key="1">
    <citation type="submission" date="2017-05" db="EMBL/GenBank/DDBJ databases">
        <title>The genome sequence of the facultative intracellular pathogen Brucella melitensis KIV-L.</title>
        <authorList>
            <person name="Pisarenko S."/>
            <person name="Kovalev D."/>
            <person name="Khachaturova A."/>
            <person name="Kulichenko A."/>
        </authorList>
    </citation>
    <scope>NUCLEOTIDE SEQUENCE [LARGE SCALE GENOMIC DNA]</scope>
    <source>
        <strain evidence="1 2">KIV-L</strain>
    </source>
</reference>
<dbReference type="AlphaFoldDB" id="A0AB36PZF5"/>
<protein>
    <recommendedName>
        <fullName evidence="3">Antifreeze protein</fullName>
    </recommendedName>
</protein>
<sequence length="224" mass="24050">MSTKLIQHLIPGRLNGAALRCDCLHSQCRWPRDYESAAIQSCFSTDNGAAANSPSPAIDDKVLKTLILRRRYVCAVRLPSINFRKGVLKRQCIIIAIGANYTVDNGLSGEGEAIDSRLKRHRIILNPGVQASSATNTTRYRAIIDDCDICTDNTGTALRTGALTAACADATCGTALTHASSSTIIVRPSRIQSACTTGYSPIVYDSYECTITNNIHARAATTAT</sequence>
<comment type="caution">
    <text evidence="1">The sequence shown here is derived from an EMBL/GenBank/DDBJ whole genome shotgun (WGS) entry which is preliminary data.</text>
</comment>
<dbReference type="Proteomes" id="UP000216335">
    <property type="component" value="Unassembled WGS sequence"/>
</dbReference>
<gene>
    <name evidence="1" type="ORF">BI318_01455</name>
</gene>
<organism evidence="1 2">
    <name type="scientific">Brucella melitensis</name>
    <dbReference type="NCBI Taxonomy" id="29459"/>
    <lineage>
        <taxon>Bacteria</taxon>
        <taxon>Pseudomonadati</taxon>
        <taxon>Pseudomonadota</taxon>
        <taxon>Alphaproteobacteria</taxon>
        <taxon>Hyphomicrobiales</taxon>
        <taxon>Brucellaceae</taxon>
        <taxon>Brucella/Ochrobactrum group</taxon>
        <taxon>Brucella</taxon>
    </lineage>
</organism>
<dbReference type="EMBL" id="NGJQ01000001">
    <property type="protein sequence ID" value="OZV64389.1"/>
    <property type="molecule type" value="Genomic_DNA"/>
</dbReference>
<evidence type="ECO:0000313" key="1">
    <source>
        <dbReference type="EMBL" id="OZV64389.1"/>
    </source>
</evidence>
<evidence type="ECO:0008006" key="3">
    <source>
        <dbReference type="Google" id="ProtNLM"/>
    </source>
</evidence>
<proteinExistence type="predicted"/>
<evidence type="ECO:0000313" key="2">
    <source>
        <dbReference type="Proteomes" id="UP000216335"/>
    </source>
</evidence>
<name>A0AB36PZF5_BRUML</name>
<accession>A0AB36PZF5</accession>